<dbReference type="EMBL" id="PGFZ01000008">
    <property type="protein sequence ID" value="POZ50884.1"/>
    <property type="molecule type" value="Genomic_DNA"/>
</dbReference>
<dbReference type="RefSeq" id="WP_103975033.1">
    <property type="nucleotide sequence ID" value="NZ_PGFZ01000008.1"/>
</dbReference>
<dbReference type="Proteomes" id="UP000237423">
    <property type="component" value="Unassembled WGS sequence"/>
</dbReference>
<name>A0A2S5CJA0_9GAMM</name>
<accession>A0A2S5CJA0</accession>
<reference evidence="1 2" key="1">
    <citation type="submission" date="2017-11" db="EMBL/GenBank/DDBJ databases">
        <title>Draft Genome Sequence of Methylobacter psychrotolerans Sph1T, an Obligate Methanotroph from Low-Temperature Environments.</title>
        <authorList>
            <person name="Oshkin I.Y."/>
            <person name="Miroshnikov K."/>
            <person name="Belova S.E."/>
            <person name="Korzhenkov A."/>
            <person name="Toshchakov S.V."/>
            <person name="Dedysh S.N."/>
        </authorList>
    </citation>
    <scope>NUCLEOTIDE SEQUENCE [LARGE SCALE GENOMIC DNA]</scope>
    <source>
        <strain evidence="1 2">Sph1</strain>
    </source>
</reference>
<organism evidence="1 2">
    <name type="scientific">Methylovulum psychrotolerans</name>
    <dbReference type="NCBI Taxonomy" id="1704499"/>
    <lineage>
        <taxon>Bacteria</taxon>
        <taxon>Pseudomonadati</taxon>
        <taxon>Pseudomonadota</taxon>
        <taxon>Gammaproteobacteria</taxon>
        <taxon>Methylococcales</taxon>
        <taxon>Methylococcaceae</taxon>
        <taxon>Methylovulum</taxon>
    </lineage>
</organism>
<dbReference type="AlphaFoldDB" id="A0A2S5CJA0"/>
<evidence type="ECO:0000313" key="1">
    <source>
        <dbReference type="EMBL" id="POZ50884.1"/>
    </source>
</evidence>
<protein>
    <submittedName>
        <fullName evidence="1">Uncharacterized protein</fullName>
    </submittedName>
</protein>
<gene>
    <name evidence="1" type="ORF">AADEFJLK_03356</name>
</gene>
<proteinExistence type="predicted"/>
<evidence type="ECO:0000313" key="2">
    <source>
        <dbReference type="Proteomes" id="UP000237423"/>
    </source>
</evidence>
<comment type="caution">
    <text evidence="1">The sequence shown here is derived from an EMBL/GenBank/DDBJ whole genome shotgun (WGS) entry which is preliminary data.</text>
</comment>
<dbReference type="Gene3D" id="2.60.120.380">
    <property type="match status" value="1"/>
</dbReference>
<sequence>MKVLSMIVVILIGLSVSKATLGGEYIDQVKLQLAMIKLTVLSEGWKETHDAKFDRLDEGDSDSFSFNLRKGNSYKIVSVCDKDCSDLDLALYDENGNKISKDAGIDSMPVVEATPKWTGNFSLKVKMYSCKSNPCYFGISILGR</sequence>